<evidence type="ECO:0000259" key="3">
    <source>
        <dbReference type="Pfam" id="PF16537"/>
    </source>
</evidence>
<gene>
    <name evidence="4" type="ORF">AAIA72_04920</name>
</gene>
<dbReference type="GO" id="GO:0015627">
    <property type="term" value="C:type II protein secretion system complex"/>
    <property type="evidence" value="ECO:0007669"/>
    <property type="project" value="InterPro"/>
</dbReference>
<evidence type="ECO:0000256" key="2">
    <source>
        <dbReference type="SAM" id="Phobius"/>
    </source>
</evidence>
<feature type="region of interest" description="Disordered" evidence="1">
    <location>
        <begin position="166"/>
        <end position="190"/>
    </location>
</feature>
<evidence type="ECO:0000256" key="1">
    <source>
        <dbReference type="SAM" id="MobiDB-lite"/>
    </source>
</evidence>
<proteinExistence type="predicted"/>
<organism evidence="4">
    <name type="scientific">Thermohahella caldifontis</name>
    <dbReference type="NCBI Taxonomy" id="3142973"/>
    <lineage>
        <taxon>Bacteria</taxon>
        <taxon>Pseudomonadati</taxon>
        <taxon>Pseudomonadota</taxon>
        <taxon>Gammaproteobacteria</taxon>
        <taxon>Oceanospirillales</taxon>
        <taxon>Hahellaceae</taxon>
        <taxon>Thermohahella</taxon>
    </lineage>
</organism>
<name>A0AB39UYN4_9GAMM</name>
<keyword evidence="2" id="KW-0472">Membrane</keyword>
<evidence type="ECO:0000313" key="4">
    <source>
        <dbReference type="EMBL" id="XDT73315.1"/>
    </source>
</evidence>
<sequence length="271" mass="29220">MSYILDALKRSESERRQEALPDPLNPPTLGIRRRQSRPVWPWITATLLIAITASAGTWWWVSRHAPDTSPVAGQPTGQQASEGPAQPIGQASAPVPGTALTPKPALQAVPPAVTPAPASVERRAPAVSGPVQPVPAGAPVRMPVTQDVPLLIEPGKAPRYLVEETAPQAAPQADHRPTTEASAGAASEQAVPRLTDLPVSFQRRVPNLTFNSHIYSPDPARSRVMINNQYLRTGQRIAGMRIDAITENGVIFNLDGTRFEVPVVRDWITPR</sequence>
<feature type="domain" description="Type II secretion system protein GspB C-terminal" evidence="3">
    <location>
        <begin position="205"/>
        <end position="262"/>
    </location>
</feature>
<dbReference type="EMBL" id="CP154858">
    <property type="protein sequence ID" value="XDT73315.1"/>
    <property type="molecule type" value="Genomic_DNA"/>
</dbReference>
<reference evidence="4" key="1">
    <citation type="submission" date="2024-05" db="EMBL/GenBank/DDBJ databases">
        <title>Genome sequencing of novel strain.</title>
        <authorList>
            <person name="Ganbat D."/>
            <person name="Ganbat S."/>
            <person name="Lee S.-J."/>
        </authorList>
    </citation>
    <scope>NUCLEOTIDE SEQUENCE</scope>
    <source>
        <strain evidence="4">SMD15-11</strain>
    </source>
</reference>
<accession>A0AB39UYN4</accession>
<dbReference type="RefSeq" id="WP_369602309.1">
    <property type="nucleotide sequence ID" value="NZ_CP154858.1"/>
</dbReference>
<keyword evidence="2" id="KW-0812">Transmembrane</keyword>
<dbReference type="AlphaFoldDB" id="A0AB39UYN4"/>
<protein>
    <submittedName>
        <fullName evidence="4">General secretion pathway protein GspB</fullName>
    </submittedName>
</protein>
<dbReference type="InterPro" id="IPR032389">
    <property type="entry name" value="GspB_C"/>
</dbReference>
<feature type="transmembrane region" description="Helical" evidence="2">
    <location>
        <begin position="39"/>
        <end position="61"/>
    </location>
</feature>
<feature type="region of interest" description="Disordered" evidence="1">
    <location>
        <begin position="69"/>
        <end position="134"/>
    </location>
</feature>
<dbReference type="KEGG" id="tcd:AAIA72_04920"/>
<feature type="compositionally biased region" description="Low complexity" evidence="1">
    <location>
        <begin position="104"/>
        <end position="134"/>
    </location>
</feature>
<keyword evidence="2" id="KW-1133">Transmembrane helix</keyword>
<dbReference type="Pfam" id="PF16537">
    <property type="entry name" value="T2SSB"/>
    <property type="match status" value="1"/>
</dbReference>